<dbReference type="EMBL" id="JEMT01017085">
    <property type="protein sequence ID" value="EXX68882.1"/>
    <property type="molecule type" value="Genomic_DNA"/>
</dbReference>
<dbReference type="HOGENOM" id="CLU_2850887_0_0_1"/>
<evidence type="ECO:0000313" key="1">
    <source>
        <dbReference type="EMBL" id="EXX68882.1"/>
    </source>
</evidence>
<keyword evidence="2" id="KW-1185">Reference proteome</keyword>
<gene>
    <name evidence="1" type="ORF">RirG_101060</name>
</gene>
<organism evidence="1 2">
    <name type="scientific">Rhizophagus irregularis (strain DAOM 197198w)</name>
    <name type="common">Glomus intraradices</name>
    <dbReference type="NCBI Taxonomy" id="1432141"/>
    <lineage>
        <taxon>Eukaryota</taxon>
        <taxon>Fungi</taxon>
        <taxon>Fungi incertae sedis</taxon>
        <taxon>Mucoromycota</taxon>
        <taxon>Glomeromycotina</taxon>
        <taxon>Glomeromycetes</taxon>
        <taxon>Glomerales</taxon>
        <taxon>Glomeraceae</taxon>
        <taxon>Rhizophagus</taxon>
    </lineage>
</organism>
<dbReference type="OrthoDB" id="2445623at2759"/>
<proteinExistence type="predicted"/>
<dbReference type="Proteomes" id="UP000022910">
    <property type="component" value="Unassembled WGS sequence"/>
</dbReference>
<dbReference type="AlphaFoldDB" id="A0A015JH96"/>
<accession>A0A015JH96</accession>
<sequence length="65" mass="7611">MSLRSKTGLALGWCSIIAQKWSKENVLDSIKKDLIKVANSVSEFDIIRRRKAQEILDRWKVTHWI</sequence>
<name>A0A015JH96_RHIIW</name>
<evidence type="ECO:0000313" key="2">
    <source>
        <dbReference type="Proteomes" id="UP000022910"/>
    </source>
</evidence>
<comment type="caution">
    <text evidence="1">The sequence shown here is derived from an EMBL/GenBank/DDBJ whole genome shotgun (WGS) entry which is preliminary data.</text>
</comment>
<reference evidence="1 2" key="1">
    <citation type="submission" date="2014-02" db="EMBL/GenBank/DDBJ databases">
        <title>Single nucleus genome sequencing reveals high similarity among nuclei of an endomycorrhizal fungus.</title>
        <authorList>
            <person name="Lin K."/>
            <person name="Geurts R."/>
            <person name="Zhang Z."/>
            <person name="Limpens E."/>
            <person name="Saunders D.G."/>
            <person name="Mu D."/>
            <person name="Pang E."/>
            <person name="Cao H."/>
            <person name="Cha H."/>
            <person name="Lin T."/>
            <person name="Zhou Q."/>
            <person name="Shang Y."/>
            <person name="Li Y."/>
            <person name="Ivanov S."/>
            <person name="Sharma T."/>
            <person name="Velzen R.V."/>
            <person name="Ruijter N.D."/>
            <person name="Aanen D.K."/>
            <person name="Win J."/>
            <person name="Kamoun S."/>
            <person name="Bisseling T."/>
            <person name="Huang S."/>
        </authorList>
    </citation>
    <scope>NUCLEOTIDE SEQUENCE [LARGE SCALE GENOMIC DNA]</scope>
    <source>
        <strain evidence="2">DAOM197198w</strain>
    </source>
</reference>
<protein>
    <submittedName>
        <fullName evidence="1">Uncharacterized protein</fullName>
    </submittedName>
</protein>